<dbReference type="Proteomes" id="UP000694915">
    <property type="component" value="Chromosome 10"/>
</dbReference>
<comment type="subcellular location">
    <subcellularLocation>
        <location evidence="1">Cytoplasm</location>
    </subcellularLocation>
</comment>
<keyword evidence="2" id="KW-0963">Cytoplasm</keyword>
<evidence type="ECO:0000313" key="4">
    <source>
        <dbReference type="Proteomes" id="UP000694915"/>
    </source>
</evidence>
<dbReference type="InterPro" id="IPR042791">
    <property type="entry name" value="CDK5RAP2"/>
</dbReference>
<reference evidence="5" key="1">
    <citation type="submission" date="2025-08" db="UniProtKB">
        <authorList>
            <consortium name="RefSeq"/>
        </authorList>
    </citation>
    <scope>IDENTIFICATION</scope>
</reference>
<dbReference type="GeneID" id="106143745"/>
<dbReference type="PANTHER" id="PTHR46930:SF1">
    <property type="entry name" value="CDK5 REGULATORY SUBUNIT-ASSOCIATED PROTEIN 2"/>
    <property type="match status" value="1"/>
</dbReference>
<keyword evidence="4" id="KW-1185">Reference proteome</keyword>
<accession>A0ABM1AKN2</accession>
<proteinExistence type="predicted"/>
<evidence type="ECO:0000256" key="1">
    <source>
        <dbReference type="ARBA" id="ARBA00004496"/>
    </source>
</evidence>
<dbReference type="InterPro" id="IPR012943">
    <property type="entry name" value="Cnn_1N"/>
</dbReference>
<feature type="domain" description="Centrosomin N-terminal motif 1" evidence="3">
    <location>
        <begin position="45"/>
        <end position="108"/>
    </location>
</feature>
<organism evidence="4 5">
    <name type="scientific">Microtus ochrogaster</name>
    <name type="common">Prairie vole</name>
    <dbReference type="NCBI Taxonomy" id="79684"/>
    <lineage>
        <taxon>Eukaryota</taxon>
        <taxon>Metazoa</taxon>
        <taxon>Chordata</taxon>
        <taxon>Craniata</taxon>
        <taxon>Vertebrata</taxon>
        <taxon>Euteleostomi</taxon>
        <taxon>Mammalia</taxon>
        <taxon>Eutheria</taxon>
        <taxon>Euarchontoglires</taxon>
        <taxon>Glires</taxon>
        <taxon>Rodentia</taxon>
        <taxon>Myomorpha</taxon>
        <taxon>Muroidea</taxon>
        <taxon>Cricetidae</taxon>
        <taxon>Arvicolinae</taxon>
        <taxon>Microtus</taxon>
    </lineage>
</organism>
<evidence type="ECO:0000313" key="5">
    <source>
        <dbReference type="RefSeq" id="XP_013203669.1"/>
    </source>
</evidence>
<dbReference type="PANTHER" id="PTHR46930">
    <property type="entry name" value="CDK5 REGULATORY SUBUNIT-ASSOCIATED PROTEIN 2"/>
    <property type="match status" value="1"/>
</dbReference>
<evidence type="ECO:0000259" key="3">
    <source>
        <dbReference type="Pfam" id="PF07989"/>
    </source>
</evidence>
<dbReference type="Pfam" id="PF07989">
    <property type="entry name" value="Cnn_1N"/>
    <property type="match status" value="1"/>
</dbReference>
<evidence type="ECO:0000256" key="2">
    <source>
        <dbReference type="ARBA" id="ARBA00022490"/>
    </source>
</evidence>
<sequence>MVLCSSLCLYVTEAPGGSTGHTGLYTSFGIISFQSEELPLSFPLEQQITELKKENFNLKLRIYFLEERMQQEFAGPTEHIYKTNIELKVEVESLKQKLQERDQLLISASIYKPVLYL</sequence>
<gene>
    <name evidence="5" type="primary">LOC106143745</name>
</gene>
<name>A0ABM1AKN2_MICOH</name>
<protein>
    <submittedName>
        <fullName evidence="5">CDK5 regulatory subunit-associated protein 2-like</fullName>
    </submittedName>
</protein>
<dbReference type="RefSeq" id="XP_013203669.1">
    <property type="nucleotide sequence ID" value="XM_013348215.1"/>
</dbReference>